<dbReference type="InterPro" id="IPR037143">
    <property type="entry name" value="4-PPantetheinyl_Trfase_dom_sf"/>
</dbReference>
<evidence type="ECO:0000313" key="4">
    <source>
        <dbReference type="EMBL" id="SBV94315.1"/>
    </source>
</evidence>
<keyword evidence="2 4" id="KW-0808">Transferase</keyword>
<feature type="domain" description="4'-phosphopantetheinyl transferase" evidence="3">
    <location>
        <begin position="119"/>
        <end position="220"/>
    </location>
</feature>
<dbReference type="PANTHER" id="PTHR12215:SF10">
    <property type="entry name" value="L-AMINOADIPATE-SEMIALDEHYDE DEHYDROGENASE-PHOSPHOPANTETHEINYL TRANSFERASE"/>
    <property type="match status" value="1"/>
</dbReference>
<dbReference type="EMBL" id="FLUO01000001">
    <property type="protein sequence ID" value="SBV94315.1"/>
    <property type="molecule type" value="Genomic_DNA"/>
</dbReference>
<dbReference type="AlphaFoldDB" id="A0A212J557"/>
<proteinExistence type="inferred from homology"/>
<name>A0A212J557_9PROT</name>
<comment type="similarity">
    <text evidence="1">Belongs to the P-Pant transferase superfamily. Gsp/Sfp/HetI/AcpT family.</text>
</comment>
<evidence type="ECO:0000259" key="3">
    <source>
        <dbReference type="Pfam" id="PF01648"/>
    </source>
</evidence>
<evidence type="ECO:0000256" key="2">
    <source>
        <dbReference type="ARBA" id="ARBA00022679"/>
    </source>
</evidence>
<reference evidence="4" key="1">
    <citation type="submission" date="2016-04" db="EMBL/GenBank/DDBJ databases">
        <authorList>
            <person name="Evans L.H."/>
            <person name="Alamgir A."/>
            <person name="Owens N."/>
            <person name="Weber N.D."/>
            <person name="Virtaneva K."/>
            <person name="Barbian K."/>
            <person name="Babar A."/>
            <person name="Rosenke K."/>
        </authorList>
    </citation>
    <scope>NUCLEOTIDE SEQUENCE</scope>
    <source>
        <strain evidence="4">86</strain>
    </source>
</reference>
<dbReference type="GO" id="GO:0005829">
    <property type="term" value="C:cytosol"/>
    <property type="evidence" value="ECO:0007669"/>
    <property type="project" value="TreeGrafter"/>
</dbReference>
<accession>A0A212J557</accession>
<dbReference type="Gene3D" id="3.90.470.20">
    <property type="entry name" value="4'-phosphopantetheinyl transferase domain"/>
    <property type="match status" value="2"/>
</dbReference>
<dbReference type="Pfam" id="PF01648">
    <property type="entry name" value="ACPS"/>
    <property type="match status" value="1"/>
</dbReference>
<dbReference type="InterPro" id="IPR050559">
    <property type="entry name" value="P-Pant_transferase_sf"/>
</dbReference>
<organism evidence="4">
    <name type="scientific">uncultured Alphaproteobacteria bacterium</name>
    <dbReference type="NCBI Taxonomy" id="91750"/>
    <lineage>
        <taxon>Bacteria</taxon>
        <taxon>Pseudomonadati</taxon>
        <taxon>Pseudomonadota</taxon>
        <taxon>Alphaproteobacteria</taxon>
        <taxon>environmental samples</taxon>
    </lineage>
</organism>
<gene>
    <name evidence="4" type="ORF">KL86APRO_10496</name>
</gene>
<dbReference type="GO" id="GO:0000287">
    <property type="term" value="F:magnesium ion binding"/>
    <property type="evidence" value="ECO:0007669"/>
    <property type="project" value="InterPro"/>
</dbReference>
<dbReference type="InterPro" id="IPR008278">
    <property type="entry name" value="4-PPantetheinyl_Trfase_dom"/>
</dbReference>
<dbReference type="PANTHER" id="PTHR12215">
    <property type="entry name" value="PHOSPHOPANTETHEINE TRANSFERASE"/>
    <property type="match status" value="1"/>
</dbReference>
<dbReference type="GO" id="GO:0019878">
    <property type="term" value="P:lysine biosynthetic process via aminoadipic acid"/>
    <property type="evidence" value="ECO:0007669"/>
    <property type="project" value="TreeGrafter"/>
</dbReference>
<evidence type="ECO:0000256" key="1">
    <source>
        <dbReference type="ARBA" id="ARBA00010990"/>
    </source>
</evidence>
<sequence length="235" mass="25259">MRPEEFPSFRFPAVACGAILCVGLHLDADDGWLEAVAPFVVAEERRRAARFARKIDAIRHLAGRALVRRVLHGSRRGSLPGSFVVAPRGKPSAPNEGVDFSISHSGGMVWAAFCRDATVGIDVEEIRDLPDIAELASQLHPDEAAAIRALPDATRNAAFYRCWTRKEAFLKATGEGLSRPLDSFRVDIGTDESGWISGGSAAEALWTSADIGCGTRHQCCVAASAPRLEPVIVIA</sequence>
<dbReference type="SUPFAM" id="SSF56214">
    <property type="entry name" value="4'-phosphopantetheinyl transferase"/>
    <property type="match status" value="2"/>
</dbReference>
<protein>
    <submittedName>
        <fullName evidence="4">4'-phosphopantetheinyl transferase superfamily protein</fullName>
    </submittedName>
</protein>
<dbReference type="GO" id="GO:0008897">
    <property type="term" value="F:holo-[acyl-carrier-protein] synthase activity"/>
    <property type="evidence" value="ECO:0007669"/>
    <property type="project" value="InterPro"/>
</dbReference>